<dbReference type="SUPFAM" id="SSF54909">
    <property type="entry name" value="Dimeric alpha+beta barrel"/>
    <property type="match status" value="1"/>
</dbReference>
<comment type="caution">
    <text evidence="2">The sequence shown here is derived from an EMBL/GenBank/DDBJ whole genome shotgun (WGS) entry which is preliminary data.</text>
</comment>
<dbReference type="STRING" id="157838.AN964_17165"/>
<sequence length="165" mass="19108">MNVYITTGTYDFLEKIKTKYPNENMILMQNGQNSLLLHETNEKSVFEVPRKYEVVDGLGELVNKGLAAFNHVPVTDEGRPVFEYRYKARIPSVKKVPGFKAIRLLRPLKGDTYVGFTLWENEKAYSDWKRSKSYEEAQKADSEAEFKSIFSGPAYFTQYNIPEEE</sequence>
<gene>
    <name evidence="2" type="ORF">AN964_17165</name>
</gene>
<dbReference type="EMBL" id="LJJC01000004">
    <property type="protein sequence ID" value="KQL55066.1"/>
    <property type="molecule type" value="Genomic_DNA"/>
</dbReference>
<dbReference type="AlphaFoldDB" id="A0A0Q3WYY5"/>
<feature type="domain" description="ABM" evidence="1">
    <location>
        <begin position="66"/>
        <end position="156"/>
    </location>
</feature>
<dbReference type="InterPro" id="IPR007138">
    <property type="entry name" value="ABM_dom"/>
</dbReference>
<dbReference type="PANTHER" id="PTHR34474:SF2">
    <property type="entry name" value="SIGNAL TRANSDUCTION PROTEIN TRAP"/>
    <property type="match status" value="1"/>
</dbReference>
<evidence type="ECO:0000313" key="2">
    <source>
        <dbReference type="EMBL" id="KQL55066.1"/>
    </source>
</evidence>
<dbReference type="Pfam" id="PF03992">
    <property type="entry name" value="ABM"/>
    <property type="match status" value="1"/>
</dbReference>
<evidence type="ECO:0000259" key="1">
    <source>
        <dbReference type="PROSITE" id="PS51725"/>
    </source>
</evidence>
<dbReference type="Proteomes" id="UP000051888">
    <property type="component" value="Unassembled WGS sequence"/>
</dbReference>
<proteinExistence type="predicted"/>
<keyword evidence="3" id="KW-1185">Reference proteome</keyword>
<organism evidence="2 3">
    <name type="scientific">Heyndrickxia shackletonii</name>
    <dbReference type="NCBI Taxonomy" id="157838"/>
    <lineage>
        <taxon>Bacteria</taxon>
        <taxon>Bacillati</taxon>
        <taxon>Bacillota</taxon>
        <taxon>Bacilli</taxon>
        <taxon>Bacillales</taxon>
        <taxon>Bacillaceae</taxon>
        <taxon>Heyndrickxia</taxon>
    </lineage>
</organism>
<name>A0A0Q3WYY5_9BACI</name>
<dbReference type="PATRIC" id="fig|157838.3.peg.3801"/>
<reference evidence="2 3" key="1">
    <citation type="submission" date="2015-09" db="EMBL/GenBank/DDBJ databases">
        <title>Genome sequencing project for genomic taxonomy and phylogenomics of Bacillus-like bacteria.</title>
        <authorList>
            <person name="Liu B."/>
            <person name="Wang J."/>
            <person name="Zhu Y."/>
            <person name="Liu G."/>
            <person name="Chen Q."/>
            <person name="Chen Z."/>
            <person name="Lan J."/>
            <person name="Che J."/>
            <person name="Ge C."/>
            <person name="Shi H."/>
            <person name="Pan Z."/>
            <person name="Liu X."/>
        </authorList>
    </citation>
    <scope>NUCLEOTIDE SEQUENCE [LARGE SCALE GENOMIC DNA]</scope>
    <source>
        <strain evidence="2 3">LMG 18435</strain>
    </source>
</reference>
<dbReference type="Gene3D" id="3.30.70.100">
    <property type="match status" value="1"/>
</dbReference>
<dbReference type="RefSeq" id="WP_055740859.1">
    <property type="nucleotide sequence ID" value="NZ_JAAIWL010000033.1"/>
</dbReference>
<dbReference type="InterPro" id="IPR011008">
    <property type="entry name" value="Dimeric_a/b-barrel"/>
</dbReference>
<dbReference type="PANTHER" id="PTHR34474">
    <property type="entry name" value="SIGNAL TRANSDUCTION PROTEIN TRAP"/>
    <property type="match status" value="1"/>
</dbReference>
<protein>
    <recommendedName>
        <fullName evidence="1">ABM domain-containing protein</fullName>
    </recommendedName>
</protein>
<evidence type="ECO:0000313" key="3">
    <source>
        <dbReference type="Proteomes" id="UP000051888"/>
    </source>
</evidence>
<dbReference type="PROSITE" id="PS51725">
    <property type="entry name" value="ABM"/>
    <property type="match status" value="1"/>
</dbReference>
<accession>A0A0Q3WYY5</accession>
<dbReference type="InterPro" id="IPR050404">
    <property type="entry name" value="Heme-degrading_MO"/>
</dbReference>
<dbReference type="OrthoDB" id="2352283at2"/>